<dbReference type="GeneID" id="111284270"/>
<accession>A0A6P5XLD1</accession>
<dbReference type="InterPro" id="IPR021495">
    <property type="entry name" value="CRR42-like"/>
</dbReference>
<dbReference type="PANTHER" id="PTHR36799:SF2">
    <property type="entry name" value="PROTEIN CHLORORESPIRATORY REDUCTION 42, CHLOROPLASTIC"/>
    <property type="match status" value="1"/>
</dbReference>
<reference evidence="2" key="1">
    <citation type="submission" date="2025-08" db="UniProtKB">
        <authorList>
            <consortium name="RefSeq"/>
        </authorList>
    </citation>
    <scope>IDENTIFICATION</scope>
    <source>
        <tissue evidence="2">Fruit stalk</tissue>
    </source>
</reference>
<organism evidence="1 2">
    <name type="scientific">Durio zibethinus</name>
    <name type="common">Durian</name>
    <dbReference type="NCBI Taxonomy" id="66656"/>
    <lineage>
        <taxon>Eukaryota</taxon>
        <taxon>Viridiplantae</taxon>
        <taxon>Streptophyta</taxon>
        <taxon>Embryophyta</taxon>
        <taxon>Tracheophyta</taxon>
        <taxon>Spermatophyta</taxon>
        <taxon>Magnoliopsida</taxon>
        <taxon>eudicotyledons</taxon>
        <taxon>Gunneridae</taxon>
        <taxon>Pentapetalae</taxon>
        <taxon>rosids</taxon>
        <taxon>malvids</taxon>
        <taxon>Malvales</taxon>
        <taxon>Malvaceae</taxon>
        <taxon>Helicteroideae</taxon>
        <taxon>Durio</taxon>
    </lineage>
</organism>
<dbReference type="KEGG" id="dzi:111284270"/>
<keyword evidence="1" id="KW-1185">Reference proteome</keyword>
<sequence>MGRTFAKRSQKEQGHKGYALNSFEISAWNFLKPQKHRLISHALSVSSTSTLPCSNSHDNQILQLSSSTGYRVRNQGLLLRCESSSAEGLPARSSRLEVGSRIIVVEAPKMIKAVASVPCLRVNSGLVKPGDLGRIVSRRPKDVRAVRLAIGTYLSDGKYFKALKFDE</sequence>
<protein>
    <submittedName>
        <fullName evidence="2">Uncharacterized protein LOC111284270</fullName>
    </submittedName>
</protein>
<gene>
    <name evidence="2" type="primary">LOC111284270</name>
</gene>
<dbReference type="GO" id="GO:0010258">
    <property type="term" value="P:NADH dehydrogenase complex (plastoquinone) assembly"/>
    <property type="evidence" value="ECO:0007669"/>
    <property type="project" value="InterPro"/>
</dbReference>
<dbReference type="AlphaFoldDB" id="A0A6P5XLD1"/>
<dbReference type="Pfam" id="PF11347">
    <property type="entry name" value="CRR42-like"/>
    <property type="match status" value="1"/>
</dbReference>
<dbReference type="Proteomes" id="UP000515121">
    <property type="component" value="Unplaced"/>
</dbReference>
<dbReference type="PANTHER" id="PTHR36799">
    <property type="match status" value="1"/>
</dbReference>
<dbReference type="OrthoDB" id="2020429at2759"/>
<dbReference type="RefSeq" id="XP_022728721.1">
    <property type="nucleotide sequence ID" value="XM_022872986.1"/>
</dbReference>
<evidence type="ECO:0000313" key="1">
    <source>
        <dbReference type="Proteomes" id="UP000515121"/>
    </source>
</evidence>
<evidence type="ECO:0000313" key="2">
    <source>
        <dbReference type="RefSeq" id="XP_022728721.1"/>
    </source>
</evidence>
<name>A0A6P5XLD1_DURZI</name>
<proteinExistence type="predicted"/>